<dbReference type="Proteomes" id="UP000499080">
    <property type="component" value="Unassembled WGS sequence"/>
</dbReference>
<dbReference type="EMBL" id="BGPR01000076">
    <property type="protein sequence ID" value="GBL91119.1"/>
    <property type="molecule type" value="Genomic_DNA"/>
</dbReference>
<keyword evidence="2" id="KW-1185">Reference proteome</keyword>
<reference evidence="1 2" key="1">
    <citation type="journal article" date="2019" name="Sci. Rep.">
        <title>Orb-weaving spider Araneus ventricosus genome elucidates the spidroin gene catalogue.</title>
        <authorList>
            <person name="Kono N."/>
            <person name="Nakamura H."/>
            <person name="Ohtoshi R."/>
            <person name="Moran D.A.P."/>
            <person name="Shinohara A."/>
            <person name="Yoshida Y."/>
            <person name="Fujiwara M."/>
            <person name="Mori M."/>
            <person name="Tomita M."/>
            <person name="Arakawa K."/>
        </authorList>
    </citation>
    <scope>NUCLEOTIDE SEQUENCE [LARGE SCALE GENOMIC DNA]</scope>
</reference>
<gene>
    <name evidence="1" type="ORF">AVEN_184482_1</name>
</gene>
<protein>
    <recommendedName>
        <fullName evidence="3">HTH psq-type domain-containing protein</fullName>
    </recommendedName>
</protein>
<evidence type="ECO:0000313" key="2">
    <source>
        <dbReference type="Proteomes" id="UP000499080"/>
    </source>
</evidence>
<accession>A0A4Y2BHT0</accession>
<comment type="caution">
    <text evidence="1">The sequence shown here is derived from an EMBL/GenBank/DDBJ whole genome shotgun (WGS) entry which is preliminary data.</text>
</comment>
<evidence type="ECO:0000313" key="1">
    <source>
        <dbReference type="EMBL" id="GBL91119.1"/>
    </source>
</evidence>
<organism evidence="1 2">
    <name type="scientific">Araneus ventricosus</name>
    <name type="common">Orbweaver spider</name>
    <name type="synonym">Epeira ventricosa</name>
    <dbReference type="NCBI Taxonomy" id="182803"/>
    <lineage>
        <taxon>Eukaryota</taxon>
        <taxon>Metazoa</taxon>
        <taxon>Ecdysozoa</taxon>
        <taxon>Arthropoda</taxon>
        <taxon>Chelicerata</taxon>
        <taxon>Arachnida</taxon>
        <taxon>Araneae</taxon>
        <taxon>Araneomorphae</taxon>
        <taxon>Entelegynae</taxon>
        <taxon>Araneoidea</taxon>
        <taxon>Araneidae</taxon>
        <taxon>Araneus</taxon>
    </lineage>
</organism>
<name>A0A4Y2BHT0_ARAVE</name>
<sequence length="183" mass="21632">MLQAAVMAVIDGSSFKSAAKSFHINVMTLKRYVRKQKSQESDISYESNYKHSQIFSAKEDLLCEYLKTSSKLYHGLISMQLIKLAFQYAMNNDKKVPESWKAEECAGYYWYRNFMDRNKTLSLRTPEATSLNRAVSFNKHNANMLFVNLEKIYKEEKLDPHCVWKYRRNWFYYSTQATKNSSY</sequence>
<proteinExistence type="predicted"/>
<dbReference type="OrthoDB" id="4327074at2759"/>
<dbReference type="AlphaFoldDB" id="A0A4Y2BHT0"/>
<evidence type="ECO:0008006" key="3">
    <source>
        <dbReference type="Google" id="ProtNLM"/>
    </source>
</evidence>